<keyword evidence="3" id="KW-1185">Reference proteome</keyword>
<evidence type="ECO:0000256" key="1">
    <source>
        <dbReference type="SAM" id="SignalP"/>
    </source>
</evidence>
<feature type="signal peptide" evidence="1">
    <location>
        <begin position="1"/>
        <end position="17"/>
    </location>
</feature>
<organism evidence="2 3">
    <name type="scientific">Botryosphaeria dothidea</name>
    <dbReference type="NCBI Taxonomy" id="55169"/>
    <lineage>
        <taxon>Eukaryota</taxon>
        <taxon>Fungi</taxon>
        <taxon>Dikarya</taxon>
        <taxon>Ascomycota</taxon>
        <taxon>Pezizomycotina</taxon>
        <taxon>Dothideomycetes</taxon>
        <taxon>Dothideomycetes incertae sedis</taxon>
        <taxon>Botryosphaeriales</taxon>
        <taxon>Botryosphaeriaceae</taxon>
        <taxon>Botryosphaeria</taxon>
    </lineage>
</organism>
<evidence type="ECO:0000313" key="3">
    <source>
        <dbReference type="Proteomes" id="UP000572817"/>
    </source>
</evidence>
<reference evidence="2" key="1">
    <citation type="submission" date="2020-04" db="EMBL/GenBank/DDBJ databases">
        <title>Genome Assembly and Annotation of Botryosphaeria dothidea sdau 11-99, a Latent Pathogen of Apple Fruit Ring Rot in China.</title>
        <authorList>
            <person name="Yu C."/>
            <person name="Diao Y."/>
            <person name="Lu Q."/>
            <person name="Zhao J."/>
            <person name="Cui S."/>
            <person name="Peng C."/>
            <person name="He B."/>
            <person name="Liu H."/>
        </authorList>
    </citation>
    <scope>NUCLEOTIDE SEQUENCE [LARGE SCALE GENOMIC DNA]</scope>
    <source>
        <strain evidence="2">Sdau11-99</strain>
    </source>
</reference>
<accession>A0A8H4IJ52</accession>
<proteinExistence type="predicted"/>
<gene>
    <name evidence="2" type="ORF">GTA08_BOTSDO09617</name>
</gene>
<dbReference type="EMBL" id="WWBZ02000073">
    <property type="protein sequence ID" value="KAF4302300.1"/>
    <property type="molecule type" value="Genomic_DNA"/>
</dbReference>
<comment type="caution">
    <text evidence="2">The sequence shown here is derived from an EMBL/GenBank/DDBJ whole genome shotgun (WGS) entry which is preliminary data.</text>
</comment>
<dbReference type="Proteomes" id="UP000572817">
    <property type="component" value="Unassembled WGS sequence"/>
</dbReference>
<sequence>MHSALFTLFGFATAAYSASIPRAELKSFEVTGLNFTQAAGSDAANVTFWLNDPNTNSETICSHESARPNELHFCNGTPQFVFGQDFKTLAVSFLYIPDGFQGHTALSGTSDVKLNCVDNDTTDNSKDCWAEDIKIEPTVFAP</sequence>
<feature type="chain" id="PRO_5034033390" description="AA1-like domain-containing protein" evidence="1">
    <location>
        <begin position="18"/>
        <end position="142"/>
    </location>
</feature>
<evidence type="ECO:0000313" key="2">
    <source>
        <dbReference type="EMBL" id="KAF4302300.1"/>
    </source>
</evidence>
<protein>
    <recommendedName>
        <fullName evidence="4">AA1-like domain-containing protein</fullName>
    </recommendedName>
</protein>
<dbReference type="OrthoDB" id="3925849at2759"/>
<dbReference type="AlphaFoldDB" id="A0A8H4IJ52"/>
<name>A0A8H4IJ52_9PEZI</name>
<keyword evidence="1" id="KW-0732">Signal</keyword>
<evidence type="ECO:0008006" key="4">
    <source>
        <dbReference type="Google" id="ProtNLM"/>
    </source>
</evidence>